<accession>A0ABN9M2V8</accession>
<proteinExistence type="predicted"/>
<feature type="region of interest" description="Disordered" evidence="1">
    <location>
        <begin position="1"/>
        <end position="21"/>
    </location>
</feature>
<name>A0ABN9M2V8_9NEOB</name>
<keyword evidence="3" id="KW-1185">Reference proteome</keyword>
<dbReference type="EMBL" id="CAUEEQ010038725">
    <property type="protein sequence ID" value="CAJ0954643.1"/>
    <property type="molecule type" value="Genomic_DNA"/>
</dbReference>
<dbReference type="Proteomes" id="UP001176940">
    <property type="component" value="Unassembled WGS sequence"/>
</dbReference>
<gene>
    <name evidence="2" type="ORF">RIMI_LOCUS14789510</name>
</gene>
<evidence type="ECO:0000313" key="2">
    <source>
        <dbReference type="EMBL" id="CAJ0954643.1"/>
    </source>
</evidence>
<comment type="caution">
    <text evidence="2">The sequence shown here is derived from an EMBL/GenBank/DDBJ whole genome shotgun (WGS) entry which is preliminary data.</text>
</comment>
<reference evidence="2" key="1">
    <citation type="submission" date="2023-07" db="EMBL/GenBank/DDBJ databases">
        <authorList>
            <person name="Stuckert A."/>
        </authorList>
    </citation>
    <scope>NUCLEOTIDE SEQUENCE</scope>
</reference>
<evidence type="ECO:0000313" key="3">
    <source>
        <dbReference type="Proteomes" id="UP001176940"/>
    </source>
</evidence>
<organism evidence="2 3">
    <name type="scientific">Ranitomeya imitator</name>
    <name type="common">mimic poison frog</name>
    <dbReference type="NCBI Taxonomy" id="111125"/>
    <lineage>
        <taxon>Eukaryota</taxon>
        <taxon>Metazoa</taxon>
        <taxon>Chordata</taxon>
        <taxon>Craniata</taxon>
        <taxon>Vertebrata</taxon>
        <taxon>Euteleostomi</taxon>
        <taxon>Amphibia</taxon>
        <taxon>Batrachia</taxon>
        <taxon>Anura</taxon>
        <taxon>Neobatrachia</taxon>
        <taxon>Hyloidea</taxon>
        <taxon>Dendrobatidae</taxon>
        <taxon>Dendrobatinae</taxon>
        <taxon>Ranitomeya</taxon>
    </lineage>
</organism>
<sequence>MEPPTTTTTTTTLPGSTASRRDLLQIPRAPSWLNDYSQGREEVGGESCQQRPQQIIIIIIRSSNISHQGPGRQEEEEVVVVEVDVEEEVWAIACKATT</sequence>
<feature type="compositionally biased region" description="Low complexity" evidence="1">
    <location>
        <begin position="1"/>
        <end position="12"/>
    </location>
</feature>
<evidence type="ECO:0000256" key="1">
    <source>
        <dbReference type="SAM" id="MobiDB-lite"/>
    </source>
</evidence>
<protein>
    <submittedName>
        <fullName evidence="2">Uncharacterized protein</fullName>
    </submittedName>
</protein>